<dbReference type="Proteomes" id="UP000203066">
    <property type="component" value="Segment"/>
</dbReference>
<dbReference type="KEGG" id="vg:31050585"/>
<proteinExistence type="predicted"/>
<dbReference type="RefSeq" id="YP_009345712.1">
    <property type="nucleotide sequence ID" value="NC_033778.1"/>
</dbReference>
<gene>
    <name evidence="2" type="ORF">LbFV_ORF108</name>
</gene>
<protein>
    <submittedName>
        <fullName evidence="2">Uncharacterized protein</fullName>
    </submittedName>
</protein>
<sequence>MSRTIDKLLLQFDQTITDNNVPELFRIDKQSAKERMKLFLEITLQCQIQEINDCICIPLNVRKTYNKNKTSALHKLLHNIVIKYNSSKIFYNCLATCCNTMLKNKNESFFWKTSRDFFLNYPNSKKYFERLLFRVTYGKNVNFDLTEELEKLPPCFLVIYDYLENYFHLCFKNNLTHLEESISSLPKIEIDEKNNNIFINDLIDDSEYEIFLTEKQQEYSEMLNNNTNNNDDNKNIDETNIAYDTIKKSMNEENSDNLNINYSQNNNDNDNDYTFIENCDNDDILKDLFTINSKMKNTETKEDEEMIKEDEEMIKKDEEMIKKDEEMIKKDEEMIKKDEEMIKEDEEEMIKKDEEEMIKKDEEMIKKDEEEENKKDEEENKKDEEEENKKDEEEENKKDEEEENKKDEDEKRLKDWNNILESINEIELEDKTKLFEERNYKECFFDNHDNVFIKKRRLR</sequence>
<feature type="region of interest" description="Disordered" evidence="1">
    <location>
        <begin position="329"/>
        <end position="416"/>
    </location>
</feature>
<reference evidence="2 3" key="1">
    <citation type="journal article" date="2016" name="Genome Biol. Evol.">
        <title>Genome Sequencing of the Behavior Manipulating Virus LbFV Reveals a Possible New Virus Family.</title>
        <authorList>
            <person name="Lepetit D."/>
            <person name="Gillet B."/>
            <person name="Hughes S."/>
            <person name="Kraaijeveld K."/>
            <person name="Varaldi J."/>
        </authorList>
    </citation>
    <scope>NUCLEOTIDE SEQUENCE [LARGE SCALE GENOMIC DNA]</scope>
    <source>
        <strain evidence="2">Valence Gotheron</strain>
    </source>
</reference>
<feature type="compositionally biased region" description="Basic and acidic residues" evidence="1">
    <location>
        <begin position="329"/>
        <end position="340"/>
    </location>
</feature>
<evidence type="ECO:0000256" key="1">
    <source>
        <dbReference type="SAM" id="MobiDB-lite"/>
    </source>
</evidence>
<name>A0A1S5YDE4_9VIRU</name>
<accession>A0A1S5YDE4</accession>
<evidence type="ECO:0000313" key="2">
    <source>
        <dbReference type="EMBL" id="AQQ80028.1"/>
    </source>
</evidence>
<evidence type="ECO:0000313" key="3">
    <source>
        <dbReference type="Proteomes" id="UP000203066"/>
    </source>
</evidence>
<feature type="compositionally biased region" description="Basic and acidic residues" evidence="1">
    <location>
        <begin position="349"/>
        <end position="415"/>
    </location>
</feature>
<dbReference type="EMBL" id="KY009685">
    <property type="protein sequence ID" value="AQQ80028.1"/>
    <property type="molecule type" value="Genomic_DNA"/>
</dbReference>
<dbReference type="GeneID" id="31050585"/>
<keyword evidence="3" id="KW-1185">Reference proteome</keyword>
<organism evidence="2 3">
    <name type="scientific">Leptopilina boulardi filamentous virus</name>
    <dbReference type="NCBI Taxonomy" id="552509"/>
    <lineage>
        <taxon>Viruses</taxon>
        <taxon>Viruses incertae sedis</taxon>
        <taxon>Naldaviricetes</taxon>
        <taxon>Lefavirales</taxon>
        <taxon>Filamentoviridae</taxon>
        <taxon>Alphafilamentovirus</taxon>
        <taxon>Alphafilamentovirus leboulardi</taxon>
    </lineage>
</organism>